<dbReference type="Pfam" id="PF16095">
    <property type="entry name" value="COR-A"/>
    <property type="match status" value="1"/>
</dbReference>
<organism evidence="3 4">
    <name type="scientific">Mytilus galloprovincialis</name>
    <name type="common">Mediterranean mussel</name>
    <dbReference type="NCBI Taxonomy" id="29158"/>
    <lineage>
        <taxon>Eukaryota</taxon>
        <taxon>Metazoa</taxon>
        <taxon>Spiralia</taxon>
        <taxon>Lophotrochozoa</taxon>
        <taxon>Mollusca</taxon>
        <taxon>Bivalvia</taxon>
        <taxon>Autobranchia</taxon>
        <taxon>Pteriomorphia</taxon>
        <taxon>Mytilida</taxon>
        <taxon>Mytiloidea</taxon>
        <taxon>Mytilidae</taxon>
        <taxon>Mytilinae</taxon>
        <taxon>Mytilus</taxon>
    </lineage>
</organism>
<feature type="domain" description="COR" evidence="2">
    <location>
        <begin position="73"/>
        <end position="220"/>
    </location>
</feature>
<dbReference type="OrthoDB" id="6078042at2759"/>
<sequence length="421" mass="49067">MFIILQEKSIQEDHHNAFVENIGKVLFGQDQKKHIRDILNVSNTNDEDGVFEKIRKRISELASEMKSWGVEIPLKWFLFQQVIEKLKENKVPISTTKNVQQMASHKYIGITDDADFRKCLLYFHDVGTIIYYDEEGLNENVILDPKWLIDAFRCLVSHQISNETKIGDDWCTLQQTGQITTSLLGKLLQKKTDYTIDFQGHKEYLIEVMKKFDIIVSMKDSPFLYMPCMMTDCSLDFVKGNFITATFDKTSWLCLRFDFLPPVFFNHIIARYMKVYNVISAMDKGKGVIKHALYRKIAVFKLPDSGCKQLILCQAPNILAVQICFSKANDIKDYSKYRKDLDTFVQNLKSRYKLHIVYKVELACKDGDIELGRTSLCDLNEPEYRCKSHKNNIHSSGELLDWWYTKDEFVSFNIHATCNRK</sequence>
<dbReference type="Gene3D" id="1.10.10.10">
    <property type="entry name" value="Winged helix-like DNA-binding domain superfamily/Winged helix DNA-binding domain"/>
    <property type="match status" value="1"/>
</dbReference>
<dbReference type="InterPro" id="IPR032171">
    <property type="entry name" value="COR-A"/>
</dbReference>
<dbReference type="EMBL" id="UYJE01004145">
    <property type="protein sequence ID" value="VDI25444.1"/>
    <property type="molecule type" value="Genomic_DNA"/>
</dbReference>
<proteinExistence type="predicted"/>
<keyword evidence="4" id="KW-1185">Reference proteome</keyword>
<name>A0A8B6DUQ7_MYTGA</name>
<comment type="caution">
    <text evidence="3">The sequence shown here is derived from an EMBL/GenBank/DDBJ whole genome shotgun (WGS) entry which is preliminary data.</text>
</comment>
<keyword evidence="1" id="KW-0677">Repeat</keyword>
<gene>
    <name evidence="3" type="ORF">MGAL_10B001379</name>
</gene>
<evidence type="ECO:0000256" key="1">
    <source>
        <dbReference type="ARBA" id="ARBA00022737"/>
    </source>
</evidence>
<evidence type="ECO:0000313" key="4">
    <source>
        <dbReference type="Proteomes" id="UP000596742"/>
    </source>
</evidence>
<evidence type="ECO:0000259" key="2">
    <source>
        <dbReference type="Pfam" id="PF16095"/>
    </source>
</evidence>
<evidence type="ECO:0000313" key="3">
    <source>
        <dbReference type="EMBL" id="VDI25444.1"/>
    </source>
</evidence>
<reference evidence="3" key="1">
    <citation type="submission" date="2018-11" db="EMBL/GenBank/DDBJ databases">
        <authorList>
            <person name="Alioto T."/>
            <person name="Alioto T."/>
        </authorList>
    </citation>
    <scope>NUCLEOTIDE SEQUENCE</scope>
</reference>
<dbReference type="AlphaFoldDB" id="A0A8B6DUQ7"/>
<dbReference type="InterPro" id="IPR036388">
    <property type="entry name" value="WH-like_DNA-bd_sf"/>
</dbReference>
<protein>
    <recommendedName>
        <fullName evidence="2">COR domain-containing protein</fullName>
    </recommendedName>
</protein>
<dbReference type="Proteomes" id="UP000596742">
    <property type="component" value="Unassembled WGS sequence"/>
</dbReference>
<accession>A0A8B6DUQ7</accession>